<proteinExistence type="predicted"/>
<dbReference type="AlphaFoldDB" id="A0A5B7I9E0"/>
<evidence type="ECO:0000313" key="1">
    <source>
        <dbReference type="EMBL" id="MPC78775.1"/>
    </source>
</evidence>
<gene>
    <name evidence="1" type="ORF">E2C01_073273</name>
</gene>
<comment type="caution">
    <text evidence="1">The sequence shown here is derived from an EMBL/GenBank/DDBJ whole genome shotgun (WGS) entry which is preliminary data.</text>
</comment>
<organism evidence="1 2">
    <name type="scientific">Portunus trituberculatus</name>
    <name type="common">Swimming crab</name>
    <name type="synonym">Neptunus trituberculatus</name>
    <dbReference type="NCBI Taxonomy" id="210409"/>
    <lineage>
        <taxon>Eukaryota</taxon>
        <taxon>Metazoa</taxon>
        <taxon>Ecdysozoa</taxon>
        <taxon>Arthropoda</taxon>
        <taxon>Crustacea</taxon>
        <taxon>Multicrustacea</taxon>
        <taxon>Malacostraca</taxon>
        <taxon>Eumalacostraca</taxon>
        <taxon>Eucarida</taxon>
        <taxon>Decapoda</taxon>
        <taxon>Pleocyemata</taxon>
        <taxon>Brachyura</taxon>
        <taxon>Eubrachyura</taxon>
        <taxon>Portunoidea</taxon>
        <taxon>Portunidae</taxon>
        <taxon>Portuninae</taxon>
        <taxon>Portunus</taxon>
    </lineage>
</organism>
<reference evidence="1 2" key="1">
    <citation type="submission" date="2019-05" db="EMBL/GenBank/DDBJ databases">
        <title>Another draft genome of Portunus trituberculatus and its Hox gene families provides insights of decapod evolution.</title>
        <authorList>
            <person name="Jeong J.-H."/>
            <person name="Song I."/>
            <person name="Kim S."/>
            <person name="Choi T."/>
            <person name="Kim D."/>
            <person name="Ryu S."/>
            <person name="Kim W."/>
        </authorList>
    </citation>
    <scope>NUCLEOTIDE SEQUENCE [LARGE SCALE GENOMIC DNA]</scope>
    <source>
        <tissue evidence="1">Muscle</tissue>
    </source>
</reference>
<evidence type="ECO:0000313" key="2">
    <source>
        <dbReference type="Proteomes" id="UP000324222"/>
    </source>
</evidence>
<accession>A0A5B7I9E0</accession>
<keyword evidence="2" id="KW-1185">Reference proteome</keyword>
<name>A0A5B7I9E0_PORTR</name>
<sequence length="126" mass="14290">MLREEIGDSPRICHHSPNRQQNWWGKSRILPSNSANFVEDFRKRGVSINGRHISFPRGSLCLFHNAAGPSSAEPKSFQALRVPTMSPETGKSCPFLFHHFSACCVPPKNRTLSKAARRHRDCLKCY</sequence>
<protein>
    <submittedName>
        <fullName evidence="1">Uncharacterized protein</fullName>
    </submittedName>
</protein>
<dbReference type="Proteomes" id="UP000324222">
    <property type="component" value="Unassembled WGS sequence"/>
</dbReference>
<dbReference type="EMBL" id="VSRR010049313">
    <property type="protein sequence ID" value="MPC78775.1"/>
    <property type="molecule type" value="Genomic_DNA"/>
</dbReference>